<evidence type="ECO:0000313" key="6">
    <source>
        <dbReference type="Proteomes" id="UP000004095"/>
    </source>
</evidence>
<evidence type="ECO:0000259" key="4">
    <source>
        <dbReference type="SMART" id="SM00331"/>
    </source>
</evidence>
<feature type="transmembrane region" description="Helical" evidence="2">
    <location>
        <begin position="261"/>
        <end position="283"/>
    </location>
</feature>
<evidence type="ECO:0000256" key="2">
    <source>
        <dbReference type="SAM" id="Phobius"/>
    </source>
</evidence>
<feature type="transmembrane region" description="Helical" evidence="2">
    <location>
        <begin position="322"/>
        <end position="346"/>
    </location>
</feature>
<dbReference type="InterPro" id="IPR001932">
    <property type="entry name" value="PPM-type_phosphatase-like_dom"/>
</dbReference>
<dbReference type="eggNOG" id="COG2208">
    <property type="taxonomic scope" value="Bacteria"/>
</dbReference>
<dbReference type="GO" id="GO:0016301">
    <property type="term" value="F:kinase activity"/>
    <property type="evidence" value="ECO:0007669"/>
    <property type="project" value="UniProtKB-KW"/>
</dbReference>
<dbReference type="InterPro" id="IPR036457">
    <property type="entry name" value="PPM-type-like_dom_sf"/>
</dbReference>
<dbReference type="GO" id="GO:0016791">
    <property type="term" value="F:phosphatase activity"/>
    <property type="evidence" value="ECO:0007669"/>
    <property type="project" value="TreeGrafter"/>
</dbReference>
<sequence length="763" mass="88244">MWQKVSYIVLFWILSNTVCFAQTSKTNSNVQHQVAVIANPSKTIHESLNQYLTVLEDTSNKLTYEQISSPTFQQQFTPYNQRIKEFKHQYTYWGKIILQNQVKRKDDWLLHIGGRNSVVELYIPQPEGKALVKKAGVFVPVAQKSVNEAILSLVKIYLPYQTPQTIYIKIVMFDKRTPKFNLELHDLQNYNEGLRWESLFQGMFQGVFWIMILYNLVIFFSTKDRTYLYYSSYMLFLAIYFLYFHGFIREYFIPAHPALDSYIWIVTVSMMSVLYFGFMRVFLHTKDIISRIDPFVRVYMGIRIALIPIELIYYYFSSNYPLMNTLSLVCGGIDALFSAVLFVVLYKTGSITARYFILGALSLNIAVIAGIFIYSYSRFAYSLVYQSGAALEVLLFSLGLGYKIKENELEKRRAQADLIEQLHQNDKLQKKHTQELEDKVTERTAKVLQQKEEIAAQSEHMKAALSQLGDKNRQLQRTNKHITDSINYARRIQQAILCDQEEITRNFKDAFVLLAPKDIVSGDFYWFNEDIFAHKNEPLGVQITAPPVYDEEDDNSKRLHPRVKVLIAADGTGHGVPGAFMTVMGQNLLDEIILNQKITEPSQILYELDHRLASTLQKTRTENSAPINDGMDVSILAVDEKAGKVYFSGAKHPFWYVRNGAIHQVKGSKFPIGSSQYRVSKVFETFTMDIQQGDVYYIFSDGFQDQFGGALGRKYMRKYFRKFLLEISGRPLKIQKQLLETELRDWQDTNPQTDDVLIIGVKM</sequence>
<keyword evidence="1" id="KW-0378">Hydrolase</keyword>
<dbReference type="InterPro" id="IPR011623">
    <property type="entry name" value="7TMR_DISM_rcpt_extracell_dom1"/>
</dbReference>
<feature type="signal peptide" evidence="3">
    <location>
        <begin position="1"/>
        <end position="21"/>
    </location>
</feature>
<evidence type="ECO:0000256" key="3">
    <source>
        <dbReference type="SAM" id="SignalP"/>
    </source>
</evidence>
<dbReference type="RefSeq" id="WP_002706012.1">
    <property type="nucleotide sequence ID" value="NZ_AAWS01000100.1"/>
</dbReference>
<accession>A2A0F1</accession>
<dbReference type="EMBL" id="AAWS01000100">
    <property type="protein sequence ID" value="EAY23890.1"/>
    <property type="molecule type" value="Genomic_DNA"/>
</dbReference>
<dbReference type="InterPro" id="IPR052016">
    <property type="entry name" value="Bact_Sigma-Reg"/>
</dbReference>
<feature type="domain" description="PPM-type phosphatase" evidence="4">
    <location>
        <begin position="538"/>
        <end position="763"/>
    </location>
</feature>
<protein>
    <submittedName>
        <fullName evidence="5">Serine/threonine kinase with GAF domain, putative</fullName>
    </submittedName>
</protein>
<comment type="caution">
    <text evidence="5">The sequence shown here is derived from an EMBL/GenBank/DDBJ whole genome shotgun (WGS) entry which is preliminary data.</text>
</comment>
<gene>
    <name evidence="5" type="ORF">M23134_06500</name>
</gene>
<dbReference type="OrthoDB" id="9783459at2"/>
<dbReference type="InterPro" id="IPR011622">
    <property type="entry name" value="7TMR_DISM_rcpt_extracell_dom2"/>
</dbReference>
<dbReference type="Gene3D" id="2.60.40.2380">
    <property type="match status" value="1"/>
</dbReference>
<dbReference type="PANTHER" id="PTHR43156:SF9">
    <property type="entry name" value="HAMP DOMAIN-CONTAINING PROTEIN"/>
    <property type="match status" value="1"/>
</dbReference>
<organism evidence="5 6">
    <name type="scientific">Microscilla marina ATCC 23134</name>
    <dbReference type="NCBI Taxonomy" id="313606"/>
    <lineage>
        <taxon>Bacteria</taxon>
        <taxon>Pseudomonadati</taxon>
        <taxon>Bacteroidota</taxon>
        <taxon>Cytophagia</taxon>
        <taxon>Cytophagales</taxon>
        <taxon>Microscillaceae</taxon>
        <taxon>Microscilla</taxon>
    </lineage>
</organism>
<keyword evidence="5" id="KW-0808">Transferase</keyword>
<dbReference type="Pfam" id="PF07695">
    <property type="entry name" value="7TMR-DISM_7TM"/>
    <property type="match status" value="1"/>
</dbReference>
<keyword evidence="3" id="KW-0732">Signal</keyword>
<feature type="transmembrane region" description="Helical" evidence="2">
    <location>
        <begin position="227"/>
        <end position="249"/>
    </location>
</feature>
<dbReference type="SMART" id="SM00331">
    <property type="entry name" value="PP2C_SIG"/>
    <property type="match status" value="1"/>
</dbReference>
<keyword evidence="2" id="KW-1133">Transmembrane helix</keyword>
<dbReference type="Pfam" id="PF07696">
    <property type="entry name" value="7TMR-DISMED2"/>
    <property type="match status" value="1"/>
</dbReference>
<dbReference type="PANTHER" id="PTHR43156">
    <property type="entry name" value="STAGE II SPORULATION PROTEIN E-RELATED"/>
    <property type="match status" value="1"/>
</dbReference>
<keyword evidence="2" id="KW-0472">Membrane</keyword>
<feature type="transmembrane region" description="Helical" evidence="2">
    <location>
        <begin position="199"/>
        <end position="220"/>
    </location>
</feature>
<keyword evidence="5" id="KW-0418">Kinase</keyword>
<evidence type="ECO:0000313" key="5">
    <source>
        <dbReference type="EMBL" id="EAY23890.1"/>
    </source>
</evidence>
<dbReference type="Gene3D" id="3.60.40.10">
    <property type="entry name" value="PPM-type phosphatase domain"/>
    <property type="match status" value="1"/>
</dbReference>
<dbReference type="Pfam" id="PF07228">
    <property type="entry name" value="SpoIIE"/>
    <property type="match status" value="1"/>
</dbReference>
<proteinExistence type="predicted"/>
<feature type="transmembrane region" description="Helical" evidence="2">
    <location>
        <begin position="295"/>
        <end position="316"/>
    </location>
</feature>
<feature type="chain" id="PRO_5002642588" evidence="3">
    <location>
        <begin position="22"/>
        <end position="763"/>
    </location>
</feature>
<keyword evidence="6" id="KW-1185">Reference proteome</keyword>
<feature type="transmembrane region" description="Helical" evidence="2">
    <location>
        <begin position="355"/>
        <end position="377"/>
    </location>
</feature>
<dbReference type="AlphaFoldDB" id="A2A0F1"/>
<reference evidence="5 6" key="1">
    <citation type="submission" date="2007-01" db="EMBL/GenBank/DDBJ databases">
        <authorList>
            <person name="Haygood M."/>
            <person name="Podell S."/>
            <person name="Anderson C."/>
            <person name="Hopkinson B."/>
            <person name="Roe K."/>
            <person name="Barbeau K."/>
            <person name="Gaasterland T."/>
            <person name="Ferriera S."/>
            <person name="Johnson J."/>
            <person name="Kravitz S."/>
            <person name="Beeson K."/>
            <person name="Sutton G."/>
            <person name="Rogers Y.-H."/>
            <person name="Friedman R."/>
            <person name="Frazier M."/>
            <person name="Venter J.C."/>
        </authorList>
    </citation>
    <scope>NUCLEOTIDE SEQUENCE [LARGE SCALE GENOMIC DNA]</scope>
    <source>
        <strain evidence="5 6">ATCC 23134</strain>
    </source>
</reference>
<keyword evidence="2" id="KW-0812">Transmembrane</keyword>
<evidence type="ECO:0000256" key="1">
    <source>
        <dbReference type="ARBA" id="ARBA00022801"/>
    </source>
</evidence>
<name>A2A0F1_MICM2</name>
<dbReference type="Proteomes" id="UP000004095">
    <property type="component" value="Unassembled WGS sequence"/>
</dbReference>